<dbReference type="Pfam" id="PF03116">
    <property type="entry name" value="NQR2_RnfD_RnfE"/>
    <property type="match status" value="1"/>
</dbReference>
<keyword evidence="10 16" id="KW-0520">NAD</keyword>
<keyword evidence="14 16" id="KW-0472">Membrane</keyword>
<feature type="transmembrane region" description="Helical" evidence="16">
    <location>
        <begin position="367"/>
        <end position="387"/>
    </location>
</feature>
<keyword evidence="3" id="KW-0997">Cell inner membrane</keyword>
<dbReference type="RefSeq" id="WP_115363622.1">
    <property type="nucleotide sequence ID" value="NZ_QDKL01000003.1"/>
</dbReference>
<feature type="transmembrane region" description="Helical" evidence="16">
    <location>
        <begin position="314"/>
        <end position="331"/>
    </location>
</feature>
<evidence type="ECO:0000256" key="13">
    <source>
        <dbReference type="ARBA" id="ARBA00023075"/>
    </source>
</evidence>
<feature type="transmembrane region" description="Helical" evidence="16">
    <location>
        <begin position="57"/>
        <end position="74"/>
    </location>
</feature>
<keyword evidence="9 16" id="KW-1133">Transmembrane helix</keyword>
<dbReference type="InterPro" id="IPR010966">
    <property type="entry name" value="NqrB"/>
</dbReference>
<dbReference type="Proteomes" id="UP000443582">
    <property type="component" value="Unassembled WGS sequence"/>
</dbReference>
<evidence type="ECO:0000256" key="16">
    <source>
        <dbReference type="HAMAP-Rule" id="MF_00426"/>
    </source>
</evidence>
<organism evidence="17 18">
    <name type="scientific">Halobacteriovorax vibrionivorans</name>
    <dbReference type="NCBI Taxonomy" id="2152716"/>
    <lineage>
        <taxon>Bacteria</taxon>
        <taxon>Pseudomonadati</taxon>
        <taxon>Bdellovibrionota</taxon>
        <taxon>Bacteriovoracia</taxon>
        <taxon>Bacteriovoracales</taxon>
        <taxon>Halobacteriovoraceae</taxon>
        <taxon>Halobacteriovorax</taxon>
    </lineage>
</organism>
<dbReference type="PIRSF" id="PIRSF016055">
    <property type="entry name" value="NADH-UbQ_OxRdtase_B_su"/>
    <property type="match status" value="1"/>
</dbReference>
<keyword evidence="11 16" id="KW-0915">Sodium</keyword>
<evidence type="ECO:0000256" key="8">
    <source>
        <dbReference type="ARBA" id="ARBA00022967"/>
    </source>
</evidence>
<dbReference type="EMBL" id="QDKL01000003">
    <property type="protein sequence ID" value="RZF21123.1"/>
    <property type="molecule type" value="Genomic_DNA"/>
</dbReference>
<evidence type="ECO:0000256" key="6">
    <source>
        <dbReference type="ARBA" id="ARBA00022643"/>
    </source>
</evidence>
<feature type="modified residue" description="FMN phosphoryl threonine" evidence="16">
    <location>
        <position position="229"/>
    </location>
</feature>
<keyword evidence="5 16" id="KW-0285">Flavoprotein</keyword>
<evidence type="ECO:0000256" key="7">
    <source>
        <dbReference type="ARBA" id="ARBA00022692"/>
    </source>
</evidence>
<dbReference type="NCBIfam" id="NF003756">
    <property type="entry name" value="PRK05349.1"/>
    <property type="match status" value="1"/>
</dbReference>
<evidence type="ECO:0000313" key="17">
    <source>
        <dbReference type="EMBL" id="RZF21123.1"/>
    </source>
</evidence>
<keyword evidence="7 16" id="KW-0812">Transmembrane</keyword>
<feature type="transmembrane region" description="Helical" evidence="16">
    <location>
        <begin position="119"/>
        <end position="143"/>
    </location>
</feature>
<keyword evidence="12 16" id="KW-0406">Ion transport</keyword>
<feature type="transmembrane region" description="Helical" evidence="16">
    <location>
        <begin position="283"/>
        <end position="302"/>
    </location>
</feature>
<accession>A0ABY0IG84</accession>
<evidence type="ECO:0000256" key="11">
    <source>
        <dbReference type="ARBA" id="ARBA00023053"/>
    </source>
</evidence>
<comment type="cofactor">
    <cofactor evidence="16">
        <name>FMN</name>
        <dbReference type="ChEBI" id="CHEBI:58210"/>
    </cofactor>
</comment>
<comment type="similarity">
    <text evidence="16">Belongs to the NqrB/RnfD family.</text>
</comment>
<keyword evidence="15 16" id="KW-0739">Sodium transport</keyword>
<keyword evidence="18" id="KW-1185">Reference proteome</keyword>
<evidence type="ECO:0000256" key="3">
    <source>
        <dbReference type="ARBA" id="ARBA00022519"/>
    </source>
</evidence>
<evidence type="ECO:0000256" key="10">
    <source>
        <dbReference type="ARBA" id="ARBA00023027"/>
    </source>
</evidence>
<dbReference type="NCBIfam" id="TIGR01937">
    <property type="entry name" value="nqrB"/>
    <property type="match status" value="1"/>
</dbReference>
<keyword evidence="13 16" id="KW-0830">Ubiquinone</keyword>
<evidence type="ECO:0000256" key="1">
    <source>
        <dbReference type="ARBA" id="ARBA00022448"/>
    </source>
</evidence>
<comment type="function">
    <text evidence="16">NQR complex catalyzes the reduction of ubiquinone-1 to ubiquinol by two successive reactions, coupled with the transport of Na(+) ions from the cytoplasm to the periplasm. NqrA to NqrE are probably involved in the second step, the conversion of ubisemiquinone to ubiquinol.</text>
</comment>
<sequence length="401" mass="42782">MTMLRKLLDSQHDNFAKGGKFEKFYAVYEMIDTFLYTPGGVAKGSVHVRDALDLKRLMITVAIALMPAVFMAMYNTGLQANSALAAAGMTPEGWRADIIMALGAGFSPESLLANLLHGFLYFFPIFLVTQIAGGFWEALFAIVRGHEINEGFLVTGLLFPLTLPPTIPLWQVAVGISFGVLIGKEVFGGTGKNFLNPALTARAFLFFAYPAQISGDAVWTAVDGFTGATALSQAALGGVEAITVSMKDAFLGFIPGSMGETSALACLIGAAILIIAGIGSWRIMLSMTLAAVATSGLLNIIGSDTNMMFSVTPLWHLVIGGFAFGTVFMATDPVSASMTTKGHWFYGALIGFMVILVRVINPAFPEGTMLAILFGNCFAPLIDYFIIQGNIKKRANGYKTV</sequence>
<comment type="subcellular location">
    <subcellularLocation>
        <location evidence="16">Cell membrane</location>
        <topology evidence="16">Multi-pass membrane protein</topology>
    </subcellularLocation>
</comment>
<evidence type="ECO:0000256" key="5">
    <source>
        <dbReference type="ARBA" id="ARBA00022630"/>
    </source>
</evidence>
<keyword evidence="8 16" id="KW-1278">Translocase</keyword>
<comment type="catalytic activity">
    <reaction evidence="16">
        <text>a ubiquinone + n Na(+)(in) + NADH + H(+) = a ubiquinol + n Na(+)(out) + NAD(+)</text>
        <dbReference type="Rhea" id="RHEA:47748"/>
        <dbReference type="Rhea" id="RHEA-COMP:9565"/>
        <dbReference type="Rhea" id="RHEA-COMP:9566"/>
        <dbReference type="ChEBI" id="CHEBI:15378"/>
        <dbReference type="ChEBI" id="CHEBI:16389"/>
        <dbReference type="ChEBI" id="CHEBI:17976"/>
        <dbReference type="ChEBI" id="CHEBI:29101"/>
        <dbReference type="ChEBI" id="CHEBI:57540"/>
        <dbReference type="ChEBI" id="CHEBI:57945"/>
        <dbReference type="EC" id="7.2.1.1"/>
    </reaction>
</comment>
<evidence type="ECO:0000256" key="14">
    <source>
        <dbReference type="ARBA" id="ARBA00023136"/>
    </source>
</evidence>
<keyword evidence="6 16" id="KW-0288">FMN</keyword>
<dbReference type="EC" id="7.2.1.1" evidence="16"/>
<comment type="subunit">
    <text evidence="16">Composed of six subunits; NqrA, NqrB, NqrC, NqrD, NqrE and NqrF.</text>
</comment>
<feature type="transmembrane region" description="Helical" evidence="16">
    <location>
        <begin position="343"/>
        <end position="361"/>
    </location>
</feature>
<dbReference type="PANTHER" id="PTHR30578">
    <property type="entry name" value="ELECTRON TRANSPORT COMPLEX PROTEIN RNFD"/>
    <property type="match status" value="1"/>
</dbReference>
<evidence type="ECO:0000256" key="9">
    <source>
        <dbReference type="ARBA" id="ARBA00022989"/>
    </source>
</evidence>
<evidence type="ECO:0000313" key="18">
    <source>
        <dbReference type="Proteomes" id="UP000443582"/>
    </source>
</evidence>
<comment type="caution">
    <text evidence="17">The sequence shown here is derived from an EMBL/GenBank/DDBJ whole genome shotgun (WGS) entry which is preliminary data.</text>
</comment>
<gene>
    <name evidence="16" type="primary">nqrB</name>
    <name evidence="17" type="ORF">DAY19_14180</name>
</gene>
<evidence type="ECO:0000256" key="12">
    <source>
        <dbReference type="ARBA" id="ARBA00023065"/>
    </source>
</evidence>
<name>A0ABY0IG84_9BACT</name>
<evidence type="ECO:0000256" key="15">
    <source>
        <dbReference type="ARBA" id="ARBA00023201"/>
    </source>
</evidence>
<keyword evidence="4 16" id="KW-0597">Phosphoprotein</keyword>
<evidence type="ECO:0000256" key="4">
    <source>
        <dbReference type="ARBA" id="ARBA00022553"/>
    </source>
</evidence>
<dbReference type="HAMAP" id="MF_00426">
    <property type="entry name" value="NqrB"/>
    <property type="match status" value="1"/>
</dbReference>
<keyword evidence="1 16" id="KW-0813">Transport</keyword>
<evidence type="ECO:0000256" key="2">
    <source>
        <dbReference type="ARBA" id="ARBA00022475"/>
    </source>
</evidence>
<reference evidence="18" key="1">
    <citation type="journal article" date="2019" name="Int. J. Syst. Evol. Microbiol.">
        <title>Halobacteriovorax valvorus sp. nov., a novel prokaryotic predator isolated from coastal seawater of China.</title>
        <authorList>
            <person name="Chen M.-X."/>
        </authorList>
    </citation>
    <scope>NUCLEOTIDE SEQUENCE [LARGE SCALE GENOMIC DNA]</scope>
    <source>
        <strain evidence="18">BL9</strain>
    </source>
</reference>
<dbReference type="InterPro" id="IPR004338">
    <property type="entry name" value="NqrB/RnfD"/>
</dbReference>
<protein>
    <recommendedName>
        <fullName evidence="16">Na(+)-translocating NADH-quinone reductase subunit B</fullName>
        <shortName evidence="16">Na(+)-NQR subunit B</shortName>
        <shortName evidence="16">Na(+)-translocating NQR subunit B</shortName>
        <ecNumber evidence="16">7.2.1.1</ecNumber>
    </recommendedName>
    <alternativeName>
        <fullName evidence="16">NQR complex subunit B</fullName>
    </alternativeName>
    <alternativeName>
        <fullName evidence="16">NQR-1 subunit B</fullName>
    </alternativeName>
</protein>
<feature type="transmembrane region" description="Helical" evidence="16">
    <location>
        <begin position="163"/>
        <end position="182"/>
    </location>
</feature>
<keyword evidence="2 16" id="KW-1003">Cell membrane</keyword>
<feature type="transmembrane region" description="Helical" evidence="16">
    <location>
        <begin position="253"/>
        <end position="276"/>
    </location>
</feature>
<proteinExistence type="inferred from homology"/>
<dbReference type="PANTHER" id="PTHR30578:SF1">
    <property type="entry name" value="NA(+)-TRANSLOCATING NADH-QUINONE REDUCTASE SUBUNIT B"/>
    <property type="match status" value="1"/>
</dbReference>